<feature type="transmembrane region" description="Helical" evidence="1">
    <location>
        <begin position="49"/>
        <end position="67"/>
    </location>
</feature>
<evidence type="ECO:0000313" key="4">
    <source>
        <dbReference type="Proteomes" id="UP000199564"/>
    </source>
</evidence>
<evidence type="ECO:0000256" key="1">
    <source>
        <dbReference type="SAM" id="Phobius"/>
    </source>
</evidence>
<dbReference type="GO" id="GO:0000155">
    <property type="term" value="F:phosphorelay sensor kinase activity"/>
    <property type="evidence" value="ECO:0007669"/>
    <property type="project" value="InterPro"/>
</dbReference>
<dbReference type="InterPro" id="IPR010559">
    <property type="entry name" value="Sig_transdc_His_kin_internal"/>
</dbReference>
<feature type="transmembrane region" description="Helical" evidence="1">
    <location>
        <begin position="133"/>
        <end position="151"/>
    </location>
</feature>
<dbReference type="Proteomes" id="UP000199564">
    <property type="component" value="Unassembled WGS sequence"/>
</dbReference>
<sequence>MTNPNQCEKETSIWESFPKFIGVNLIIASILMVIFCPTCFLTWEGIKSLFPDFIAAFLFSSVLSFGGNQVDSFFDKRMSWIQYPIKRVILTIATYMAYSFVASYIVIVIYALISKQITVDNIPWAGLLSYTTSPMIIALVFMSIFTTWSWLGEWRKSAIEAERLKSEKLASQYQGLKDQLNPHFLFNSLNVLSNLVYEDADKSAEFIQKLSRIYRYVLEVQNEELVSLKKELDFARNYLDLQKIRFEESLQFSIKTFDENSHWIPPLSLQLILENAVKHNIISKELPLFIHIIQKENEVWISNTFQPKKTKEEPSTGVGLNNINLRYELLSNRKPEVIQNEEEFLVILPLLKIEA</sequence>
<keyword evidence="1" id="KW-0472">Membrane</keyword>
<keyword evidence="3" id="KW-0418">Kinase</keyword>
<accession>A0A1I5E680</accession>
<proteinExistence type="predicted"/>
<keyword evidence="1" id="KW-0812">Transmembrane</keyword>
<dbReference type="RefSeq" id="WP_175557855.1">
    <property type="nucleotide sequence ID" value="NZ_FOVW01000003.1"/>
</dbReference>
<keyword evidence="1" id="KW-1133">Transmembrane helix</keyword>
<dbReference type="Pfam" id="PF06580">
    <property type="entry name" value="His_kinase"/>
    <property type="match status" value="1"/>
</dbReference>
<protein>
    <submittedName>
        <fullName evidence="3">Histidine kinase</fullName>
    </submittedName>
</protein>
<dbReference type="PANTHER" id="PTHR34220">
    <property type="entry name" value="SENSOR HISTIDINE KINASE YPDA"/>
    <property type="match status" value="1"/>
</dbReference>
<gene>
    <name evidence="3" type="ORF">SAMN04488519_103307</name>
</gene>
<keyword evidence="4" id="KW-1185">Reference proteome</keyword>
<evidence type="ECO:0000313" key="3">
    <source>
        <dbReference type="EMBL" id="SFO06856.1"/>
    </source>
</evidence>
<name>A0A1I5E680_9BACT</name>
<keyword evidence="3" id="KW-0808">Transferase</keyword>
<feature type="transmembrane region" description="Helical" evidence="1">
    <location>
        <begin position="21"/>
        <end position="43"/>
    </location>
</feature>
<feature type="transmembrane region" description="Helical" evidence="1">
    <location>
        <begin position="88"/>
        <end position="113"/>
    </location>
</feature>
<dbReference type="GO" id="GO:0016020">
    <property type="term" value="C:membrane"/>
    <property type="evidence" value="ECO:0007669"/>
    <property type="project" value="InterPro"/>
</dbReference>
<dbReference type="PANTHER" id="PTHR34220:SF7">
    <property type="entry name" value="SENSOR HISTIDINE KINASE YPDA"/>
    <property type="match status" value="1"/>
</dbReference>
<dbReference type="STRING" id="226506.SAMN04488519_103307"/>
<evidence type="ECO:0000259" key="2">
    <source>
        <dbReference type="Pfam" id="PF06580"/>
    </source>
</evidence>
<reference evidence="4" key="1">
    <citation type="submission" date="2016-10" db="EMBL/GenBank/DDBJ databases">
        <authorList>
            <person name="Varghese N."/>
            <person name="Submissions S."/>
        </authorList>
    </citation>
    <scope>NUCLEOTIDE SEQUENCE [LARGE SCALE GENOMIC DNA]</scope>
    <source>
        <strain evidence="4">DSM 15282</strain>
    </source>
</reference>
<feature type="domain" description="Signal transduction histidine kinase internal region" evidence="2">
    <location>
        <begin position="172"/>
        <end position="250"/>
    </location>
</feature>
<organism evidence="3 4">
    <name type="scientific">Algoriphagus ornithinivorans</name>
    <dbReference type="NCBI Taxonomy" id="226506"/>
    <lineage>
        <taxon>Bacteria</taxon>
        <taxon>Pseudomonadati</taxon>
        <taxon>Bacteroidota</taxon>
        <taxon>Cytophagia</taxon>
        <taxon>Cytophagales</taxon>
        <taxon>Cyclobacteriaceae</taxon>
        <taxon>Algoriphagus</taxon>
    </lineage>
</organism>
<dbReference type="InterPro" id="IPR050640">
    <property type="entry name" value="Bact_2-comp_sensor_kinase"/>
</dbReference>
<dbReference type="EMBL" id="FOVW01000003">
    <property type="protein sequence ID" value="SFO06856.1"/>
    <property type="molecule type" value="Genomic_DNA"/>
</dbReference>
<dbReference type="AlphaFoldDB" id="A0A1I5E680"/>